<organism evidence="3 4">
    <name type="scientific">Pochonia chlamydosporia 170</name>
    <dbReference type="NCBI Taxonomy" id="1380566"/>
    <lineage>
        <taxon>Eukaryota</taxon>
        <taxon>Fungi</taxon>
        <taxon>Dikarya</taxon>
        <taxon>Ascomycota</taxon>
        <taxon>Pezizomycotina</taxon>
        <taxon>Sordariomycetes</taxon>
        <taxon>Hypocreomycetidae</taxon>
        <taxon>Hypocreales</taxon>
        <taxon>Clavicipitaceae</taxon>
        <taxon>Pochonia</taxon>
    </lineage>
</organism>
<name>A0A179EWI7_METCM</name>
<dbReference type="SUPFAM" id="SSF53697">
    <property type="entry name" value="SIS domain"/>
    <property type="match status" value="1"/>
</dbReference>
<dbReference type="GO" id="GO:0016853">
    <property type="term" value="F:isomerase activity"/>
    <property type="evidence" value="ECO:0007669"/>
    <property type="project" value="UniProtKB-KW"/>
</dbReference>
<dbReference type="KEGG" id="pchm:VFPPC_12350"/>
<feature type="compositionally biased region" description="Pro residues" evidence="1">
    <location>
        <begin position="27"/>
        <end position="36"/>
    </location>
</feature>
<keyword evidence="4" id="KW-1185">Reference proteome</keyword>
<dbReference type="PANTHER" id="PTHR38418:SF2">
    <property type="entry name" value="SUGAR ISOMERASE, KPSF_GUTQ (AFU_ORTHOLOGUE AFUA_6G08860)"/>
    <property type="match status" value="1"/>
</dbReference>
<dbReference type="PANTHER" id="PTHR38418">
    <property type="entry name" value="SUGAR ISOMERASE, KPSF/GUTQ (AFU_ORTHOLOGUE AFUA_6G08860)"/>
    <property type="match status" value="1"/>
</dbReference>
<dbReference type="PROSITE" id="PS51464">
    <property type="entry name" value="SIS"/>
    <property type="match status" value="1"/>
</dbReference>
<feature type="region of interest" description="Disordered" evidence="1">
    <location>
        <begin position="1"/>
        <end position="43"/>
    </location>
</feature>
<evidence type="ECO:0000313" key="3">
    <source>
        <dbReference type="EMBL" id="OAQ57536.1"/>
    </source>
</evidence>
<dbReference type="AlphaFoldDB" id="A0A179EWI7"/>
<reference evidence="3 4" key="1">
    <citation type="journal article" date="2016" name="PLoS Pathog.">
        <title>Biosynthesis of antibiotic leucinostatins in bio-control fungus Purpureocillium lilacinum and their inhibition on phytophthora revealed by genome mining.</title>
        <authorList>
            <person name="Wang G."/>
            <person name="Liu Z."/>
            <person name="Lin R."/>
            <person name="Li E."/>
            <person name="Mao Z."/>
            <person name="Ling J."/>
            <person name="Yang Y."/>
            <person name="Yin W.B."/>
            <person name="Xie B."/>
        </authorList>
    </citation>
    <scope>NUCLEOTIDE SEQUENCE [LARGE SCALE GENOMIC DNA]</scope>
    <source>
        <strain evidence="3">170</strain>
    </source>
</reference>
<dbReference type="GO" id="GO:1901135">
    <property type="term" value="P:carbohydrate derivative metabolic process"/>
    <property type="evidence" value="ECO:0007669"/>
    <property type="project" value="InterPro"/>
</dbReference>
<evidence type="ECO:0000313" key="4">
    <source>
        <dbReference type="Proteomes" id="UP000078397"/>
    </source>
</evidence>
<evidence type="ECO:0000256" key="1">
    <source>
        <dbReference type="SAM" id="MobiDB-lite"/>
    </source>
</evidence>
<dbReference type="STRING" id="1380566.A0A179EWI7"/>
<sequence>MAENRQAERWPIQTSAVIRVGARQSQPLPPPRPPTPCASSSDRIFVDPMDLFSLEEQQQEQQKQDHTQKADQQHSHQQCSQESPAKEGRLWRGIHVLGTEAFALAALTKLYETDATAREGFNEAVEVITRQALTSGKLIVIGVGKSGYIGKKLVATLQSLAIQAVFLHPTEALHGDLGIINAHDILLFITFSGKTQELMMMLPYLDDALPTIILTSHTHRDTCEFIRRRPSTILLPAPVHESEKASFGVSAPSTSTTLALALGDALAITVANEMHHNVSAVFAKNHPGGAIGAAAAAATSPQTIKDMCIPMAEIPSLEGLRLSSTATGIDLLAAFNSKSG</sequence>
<dbReference type="GO" id="GO:0097367">
    <property type="term" value="F:carbohydrate derivative binding"/>
    <property type="evidence" value="ECO:0007669"/>
    <property type="project" value="InterPro"/>
</dbReference>
<dbReference type="InterPro" id="IPR046348">
    <property type="entry name" value="SIS_dom_sf"/>
</dbReference>
<keyword evidence="3" id="KW-0413">Isomerase</keyword>
<dbReference type="InterPro" id="IPR001347">
    <property type="entry name" value="SIS_dom"/>
</dbReference>
<protein>
    <submittedName>
        <fullName evidence="3">Sugar isomerase (SIS)</fullName>
    </submittedName>
</protein>
<feature type="domain" description="SIS" evidence="2">
    <location>
        <begin position="124"/>
        <end position="276"/>
    </location>
</feature>
<gene>
    <name evidence="3" type="ORF">VFPPC_12350</name>
</gene>
<dbReference type="Gene3D" id="3.40.50.10490">
    <property type="entry name" value="Glucose-6-phosphate isomerase like protein, domain 1"/>
    <property type="match status" value="1"/>
</dbReference>
<feature type="compositionally biased region" description="Basic and acidic residues" evidence="1">
    <location>
        <begin position="62"/>
        <end position="74"/>
    </location>
</feature>
<dbReference type="Proteomes" id="UP000078397">
    <property type="component" value="Unassembled WGS sequence"/>
</dbReference>
<proteinExistence type="predicted"/>
<accession>A0A179EWI7</accession>
<dbReference type="RefSeq" id="XP_018135848.1">
    <property type="nucleotide sequence ID" value="XM_018290261.1"/>
</dbReference>
<dbReference type="GeneID" id="28854255"/>
<comment type="caution">
    <text evidence="3">The sequence shown here is derived from an EMBL/GenBank/DDBJ whole genome shotgun (WGS) entry which is preliminary data.</text>
</comment>
<evidence type="ECO:0000259" key="2">
    <source>
        <dbReference type="PROSITE" id="PS51464"/>
    </source>
</evidence>
<feature type="region of interest" description="Disordered" evidence="1">
    <location>
        <begin position="55"/>
        <end position="85"/>
    </location>
</feature>
<dbReference type="EMBL" id="LSBJ02000008">
    <property type="protein sequence ID" value="OAQ57536.1"/>
    <property type="molecule type" value="Genomic_DNA"/>
</dbReference>
<dbReference type="Pfam" id="PF01380">
    <property type="entry name" value="SIS"/>
    <property type="match status" value="1"/>
</dbReference>
<dbReference type="OrthoDB" id="1872003at2759"/>